<dbReference type="InterPro" id="IPR003591">
    <property type="entry name" value="Leu-rich_rpt_typical-subtyp"/>
</dbReference>
<dbReference type="Pfam" id="PF13855">
    <property type="entry name" value="LRR_8"/>
    <property type="match status" value="1"/>
</dbReference>
<dbReference type="GO" id="GO:0030430">
    <property type="term" value="C:host cell cytoplasm"/>
    <property type="evidence" value="ECO:0007669"/>
    <property type="project" value="UniProtKB-SubCell"/>
</dbReference>
<protein>
    <recommendedName>
        <fullName evidence="5">RING-type E3 ubiquitin transferase</fullName>
        <ecNumber evidence="5">2.3.2.27</ecNumber>
    </recommendedName>
</protein>
<evidence type="ECO:0000256" key="11">
    <source>
        <dbReference type="ARBA" id="ARBA00022843"/>
    </source>
</evidence>
<keyword evidence="10 14" id="KW-0833">Ubl conjugation pathway</keyword>
<dbReference type="EMBL" id="OPYN01000207">
    <property type="protein sequence ID" value="SPO63325.1"/>
    <property type="molecule type" value="Genomic_DNA"/>
</dbReference>
<dbReference type="Pfam" id="PF20178">
    <property type="entry name" value="ToxA_N"/>
    <property type="match status" value="1"/>
</dbReference>
<dbReference type="PROSITE" id="PS52053">
    <property type="entry name" value="NEL"/>
    <property type="match status" value="1"/>
</dbReference>
<evidence type="ECO:0000256" key="1">
    <source>
        <dbReference type="ARBA" id="ARBA00000900"/>
    </source>
</evidence>
<evidence type="ECO:0000256" key="14">
    <source>
        <dbReference type="PROSITE-ProRule" id="PRU01398"/>
    </source>
</evidence>
<dbReference type="SMART" id="SM00369">
    <property type="entry name" value="LRR_TYP"/>
    <property type="match status" value="2"/>
</dbReference>
<evidence type="ECO:0000256" key="7">
    <source>
        <dbReference type="ARBA" id="ARBA00022614"/>
    </source>
</evidence>
<dbReference type="PANTHER" id="PTHR47114:SF2">
    <property type="entry name" value="OLIGODENDROCYTE-MYELIN GLYCOPROTEIN"/>
    <property type="match status" value="1"/>
</dbReference>
<dbReference type="GO" id="GO:0061630">
    <property type="term" value="F:ubiquitin protein ligase activity"/>
    <property type="evidence" value="ECO:0007669"/>
    <property type="project" value="UniProtKB-EC"/>
</dbReference>
<keyword evidence="6 14" id="KW-0964">Secreted</keyword>
<sequence length="1382" mass="156882">MATAQSIPTTSIDHLIARQLPAWLTTAEKHHISAYHQALRAQQQIANDLKHLLGSIPAIEDFAAPLLEQALLEQGLGDIDTRHAWVVVSEEFPLPSAAEKLYQPRITYSTRQSLLAAALHNFEEHETLQWLMRKAHLVDPNGVRLAMTYEDFARLTRTLDIGGQYQSLLKRLLHPKAGRNQPEHQARRQIEQLFESSVRTQMQVSLYQGRLKGELDERDLQRLQKVFKSPTPTYRGGTLTPSQLYLLGKCMVGVVAFEWRPAPDADIDEVIVWIPDDPEKSLRYYDSWDEVYSALSIRLQQQPFRRFFGRFIKAQDRSQFDKSLMRLLAASEPGKAMELDGRNRPVDGDMFAHVRALLIAKIFDDACYLAVPTGVEDRMTRHKRLQEMASAGLDLLGMAAFFVPGLGELMLVVGAVQLFDEVYEGYQDWQLGDRQGALDHLFAVAQGLVLAGVTAGAGHVAKRLPFVDGLAPKVTPEGSVKLVRAPRYAPVEEQVLPLLDQLQGEHFADTLSDDASIMLEVTGIQLAQLRRLSLEDAAPPARLLDIHERIELGRRYPALTGTAFEDELQTLSETPSDDGKQLMEAFKGLSPRGAQEILDHSSVSLLETLRASNRVPLSMAERARWYIRDSRVDKACLGIRLQAMANADTEKLVLGLIERKAPWPLASRVELREGSRDGRLLFASQGEAAEPTRTIIRHEQGYALSGEGSEELAVGNRPLLQAVLQCLDESQKTVLGHPNLQVKQLRTWLLEAAAGDREQAARLIGLSPVGAGVRPPRRFADGRLAYPLSGGGESSQQAIRRGIHQIFPTLSEMQLDAYIEAVRQRGGNLWDHYQMLQRQLTELREALRQWQAGWQTPIDAIRRRRVADTLRRSWRRKLVDSNDQYELTIEGEQVGALPALPAGVDFVHVRRLALRNMQLPAIDAQFLSLFPNLVDLDLSGNQLVQVPDGIERLTQLRRVDLGNNRIVMDETGSQRLAQLRRLDTLILSYNPLNGMPDLSALPHVRDVRLRSTGQVDIRQVHENVTLRAHIDLRDNRISELQREMRGLRLRLQRLNLHDNPLTESSVQYLDEARGVNDAAARGSAGYTHEVVDEQTRANWVMSRSDLLMRQREATWDRLTEEPGSDGLFRFLADFAESEDFESHPRYFRRRIWRILDACENNEALRELLFREADAPRSCEDRLLLMLNQLEVGILAYRGIEGIPTELRANRLLRLGRQLHRLDLLDEIANRHVQRLRQEGLRRVDEIEVRLYYRSRLAGALDLPVPPDEMHFASFANVTMADLSHAELEVLRSSTPVAMLDALVERPFWQSYLRETFPERFEVLGAPYHDRLEVLEEQARAGQEHEYDERARSLMQQHAAEESNLMRNLTTEVWARSRYATQV</sequence>
<keyword evidence="11 14" id="KW-0832">Ubl conjugation</keyword>
<dbReference type="InterPro" id="IPR029487">
    <property type="entry name" value="NEL_dom"/>
</dbReference>
<dbReference type="InterPro" id="IPR046673">
    <property type="entry name" value="ToxA_N"/>
</dbReference>
<dbReference type="PANTHER" id="PTHR47114">
    <property type="match status" value="1"/>
</dbReference>
<keyword evidence="8 14" id="KW-0808">Transferase</keyword>
<dbReference type="Gene3D" id="3.80.10.10">
    <property type="entry name" value="Ribonuclease Inhibitor"/>
    <property type="match status" value="1"/>
</dbReference>
<feature type="domain" description="NEL" evidence="15">
    <location>
        <begin position="1091"/>
        <end position="1382"/>
    </location>
</feature>
<name>A0AAQ1PCZ2_9PSED</name>
<evidence type="ECO:0000256" key="10">
    <source>
        <dbReference type="ARBA" id="ARBA00022786"/>
    </source>
</evidence>
<keyword evidence="7" id="KW-0433">Leucine-rich repeat</keyword>
<feature type="active site" description="Glycyl thioester intermediate" evidence="14">
    <location>
        <position position="1178"/>
    </location>
</feature>
<dbReference type="GO" id="GO:0005576">
    <property type="term" value="C:extracellular region"/>
    <property type="evidence" value="ECO:0007669"/>
    <property type="project" value="UniProtKB-SubCell"/>
</dbReference>
<evidence type="ECO:0000256" key="13">
    <source>
        <dbReference type="ARBA" id="ARBA00023200"/>
    </source>
</evidence>
<evidence type="ECO:0000256" key="6">
    <source>
        <dbReference type="ARBA" id="ARBA00022525"/>
    </source>
</evidence>
<keyword evidence="12" id="KW-0843">Virulence</keyword>
<keyword evidence="17" id="KW-1185">Reference proteome</keyword>
<comment type="subcellular location">
    <subcellularLocation>
        <location evidence="2">Host cytoplasm</location>
    </subcellularLocation>
    <subcellularLocation>
        <location evidence="3">Secreted</location>
    </subcellularLocation>
</comment>
<evidence type="ECO:0000256" key="12">
    <source>
        <dbReference type="ARBA" id="ARBA00023026"/>
    </source>
</evidence>
<dbReference type="RefSeq" id="WP_133975006.1">
    <property type="nucleotide sequence ID" value="NZ_OPYN01000207.1"/>
</dbReference>
<dbReference type="Pfam" id="PF14496">
    <property type="entry name" value="NEL"/>
    <property type="match status" value="1"/>
</dbReference>
<dbReference type="EC" id="2.3.2.27" evidence="5"/>
<evidence type="ECO:0000256" key="9">
    <source>
        <dbReference type="ARBA" id="ARBA00022737"/>
    </source>
</evidence>
<accession>A0AAQ1PCZ2</accession>
<dbReference type="SUPFAM" id="SSF52058">
    <property type="entry name" value="L domain-like"/>
    <property type="match status" value="1"/>
</dbReference>
<dbReference type="GO" id="GO:0016567">
    <property type="term" value="P:protein ubiquitination"/>
    <property type="evidence" value="ECO:0007669"/>
    <property type="project" value="InterPro"/>
</dbReference>
<dbReference type="Proteomes" id="UP000294335">
    <property type="component" value="Unassembled WGS sequence"/>
</dbReference>
<comment type="PTM">
    <text evidence="14">Ubiquitinated in the presence of host E1 ubiquitin-activating enzyme, E2 ubiquitin-conjugating enzyme and ubiquitin.</text>
</comment>
<proteinExistence type="inferred from homology"/>
<dbReference type="InterPro" id="IPR032675">
    <property type="entry name" value="LRR_dom_sf"/>
</dbReference>
<comment type="similarity">
    <text evidence="4 14">Belongs to the LRR-containing bacterial E3 ligase family.</text>
</comment>
<evidence type="ECO:0000256" key="8">
    <source>
        <dbReference type="ARBA" id="ARBA00022679"/>
    </source>
</evidence>
<dbReference type="PROSITE" id="PS51450">
    <property type="entry name" value="LRR"/>
    <property type="match status" value="2"/>
</dbReference>
<comment type="caution">
    <text evidence="16">The sequence shown here is derived from an EMBL/GenBank/DDBJ whole genome shotgun (WGS) entry which is preliminary data.</text>
</comment>
<evidence type="ECO:0000313" key="16">
    <source>
        <dbReference type="EMBL" id="SPO63325.1"/>
    </source>
</evidence>
<dbReference type="Gene3D" id="1.20.58.360">
    <property type="entry name" value="Shigella T3SS effector IpaH defines"/>
    <property type="match status" value="1"/>
</dbReference>
<evidence type="ECO:0000256" key="5">
    <source>
        <dbReference type="ARBA" id="ARBA00012483"/>
    </source>
</evidence>
<evidence type="ECO:0000259" key="15">
    <source>
        <dbReference type="PROSITE" id="PS52053"/>
    </source>
</evidence>
<organism evidence="16 17">
    <name type="scientific">Pseudomonas inefficax</name>
    <dbReference type="NCBI Taxonomy" id="2078786"/>
    <lineage>
        <taxon>Bacteria</taxon>
        <taxon>Pseudomonadati</taxon>
        <taxon>Pseudomonadota</taxon>
        <taxon>Gammaproteobacteria</taxon>
        <taxon>Pseudomonadales</taxon>
        <taxon>Pseudomonadaceae</taxon>
        <taxon>Pseudomonas</taxon>
    </lineage>
</organism>
<gene>
    <name evidence="16" type="ORF">JV551A3_V1_2070089</name>
</gene>
<keyword evidence="13 14" id="KW-1035">Host cytoplasm</keyword>
<comment type="catalytic activity">
    <reaction evidence="1">
        <text>S-ubiquitinyl-[E2 ubiquitin-conjugating enzyme]-L-cysteine + [acceptor protein]-L-lysine = [E2 ubiquitin-conjugating enzyme]-L-cysteine + N(6)-ubiquitinyl-[acceptor protein]-L-lysine.</text>
        <dbReference type="EC" id="2.3.2.27"/>
    </reaction>
</comment>
<reference evidence="16 17" key="1">
    <citation type="submission" date="2018-02" db="EMBL/GenBank/DDBJ databases">
        <authorList>
            <person name="Dubost A."/>
        </authorList>
    </citation>
    <scope>NUCLEOTIDE SEQUENCE [LARGE SCALE GENOMIC DNA]</scope>
    <source>
        <strain evidence="17">JV551A3</strain>
    </source>
</reference>
<evidence type="ECO:0000256" key="2">
    <source>
        <dbReference type="ARBA" id="ARBA00004192"/>
    </source>
</evidence>
<evidence type="ECO:0000256" key="3">
    <source>
        <dbReference type="ARBA" id="ARBA00004613"/>
    </source>
</evidence>
<dbReference type="InterPro" id="IPR001611">
    <property type="entry name" value="Leu-rich_rpt"/>
</dbReference>
<dbReference type="InterPro" id="IPR051071">
    <property type="entry name" value="LRR-bact_E3_ubiq_ligases"/>
</dbReference>
<evidence type="ECO:0000313" key="17">
    <source>
        <dbReference type="Proteomes" id="UP000294335"/>
    </source>
</evidence>
<evidence type="ECO:0000256" key="4">
    <source>
        <dbReference type="ARBA" id="ARBA00009868"/>
    </source>
</evidence>
<keyword evidence="9" id="KW-0677">Repeat</keyword>